<evidence type="ECO:0000313" key="1">
    <source>
        <dbReference type="EMBL" id="MDH6064542.1"/>
    </source>
</evidence>
<gene>
    <name evidence="1" type="ORF">NWP23_12345</name>
</gene>
<name>A0AA43KFG3_9CYAN</name>
<protein>
    <submittedName>
        <fullName evidence="1">Uncharacterized protein</fullName>
    </submittedName>
</protein>
<organism evidence="1 2">
    <name type="scientific">Umezakia ovalisporum FSS-62</name>
    <dbReference type="NCBI Taxonomy" id="2971776"/>
    <lineage>
        <taxon>Bacteria</taxon>
        <taxon>Bacillati</taxon>
        <taxon>Cyanobacteriota</taxon>
        <taxon>Cyanophyceae</taxon>
        <taxon>Nostocales</taxon>
        <taxon>Nodulariaceae</taxon>
        <taxon>Umezakia</taxon>
    </lineage>
</organism>
<comment type="caution">
    <text evidence="1">The sequence shown here is derived from an EMBL/GenBank/DDBJ whole genome shotgun (WGS) entry which is preliminary data.</text>
</comment>
<dbReference type="EMBL" id="JANQDL010000083">
    <property type="protein sequence ID" value="MDH6064542.1"/>
    <property type="molecule type" value="Genomic_DNA"/>
</dbReference>
<reference evidence="1 2" key="1">
    <citation type="journal article" date="2023" name="J. Phycol.">
        <title>Chrysosporum ovalisporum is synonymous with the true-branching cyanobacterium Umezakia natans (Nostocales/Aphanizomenonaceae).</title>
        <authorList>
            <person name="McGregor G.B."/>
            <person name="Sendall B.C."/>
            <person name="Niiyama Y."/>
            <person name="Tuji A."/>
            <person name="Willis A."/>
        </authorList>
    </citation>
    <scope>NUCLEOTIDE SEQUENCE [LARGE SCALE GENOMIC DNA]</scope>
    <source>
        <strain evidence="1 2">FSS-62</strain>
    </source>
</reference>
<accession>A0AA43KFG3</accession>
<dbReference type="Proteomes" id="UP001159370">
    <property type="component" value="Unassembled WGS sequence"/>
</dbReference>
<dbReference type="AlphaFoldDB" id="A0AA43KFG3"/>
<evidence type="ECO:0000313" key="2">
    <source>
        <dbReference type="Proteomes" id="UP001159370"/>
    </source>
</evidence>
<sequence length="109" mass="12016">MSKNYTSNQSFLFRCLSEEEQENLTGGQSQDILGNSNFLFQKTDIQTEADNHINLTEDESGSQSTKYTLSQITIASSISFTLPSVSSHSNSPRNLISKIINGLFSSITT</sequence>
<proteinExistence type="predicted"/>
<dbReference type="RefSeq" id="WP_280651914.1">
    <property type="nucleotide sequence ID" value="NZ_JANQDL010000083.1"/>
</dbReference>